<reference evidence="2 3" key="1">
    <citation type="journal article" date="2018" name="J. Microbiol.">
        <title>Bacillus spongiae sp. nov., isolated from sponge of Jeju Island.</title>
        <authorList>
            <person name="Lee G.E."/>
            <person name="Im W.T."/>
            <person name="Park J.S."/>
        </authorList>
    </citation>
    <scope>NUCLEOTIDE SEQUENCE [LARGE SCALE GENOMIC DNA]</scope>
    <source>
        <strain evidence="2 3">135PIL107-10</strain>
    </source>
</reference>
<comment type="caution">
    <text evidence="2">The sequence shown here is derived from an EMBL/GenBank/DDBJ whole genome shotgun (WGS) entry which is preliminary data.</text>
</comment>
<protein>
    <recommendedName>
        <fullName evidence="4">YuzL family protein</fullName>
    </recommendedName>
</protein>
<proteinExistence type="predicted"/>
<evidence type="ECO:0000313" key="2">
    <source>
        <dbReference type="EMBL" id="MEI5908906.1"/>
    </source>
</evidence>
<dbReference type="EMBL" id="JBBAXC010000017">
    <property type="protein sequence ID" value="MEI5908906.1"/>
    <property type="molecule type" value="Genomic_DNA"/>
</dbReference>
<dbReference type="RefSeq" id="WP_336588351.1">
    <property type="nucleotide sequence ID" value="NZ_JBBAXC010000017.1"/>
</dbReference>
<feature type="region of interest" description="Disordered" evidence="1">
    <location>
        <begin position="1"/>
        <end position="37"/>
    </location>
</feature>
<organism evidence="2 3">
    <name type="scientific">Bacillus spongiae</name>
    <dbReference type="NCBI Taxonomy" id="2683610"/>
    <lineage>
        <taxon>Bacteria</taxon>
        <taxon>Bacillati</taxon>
        <taxon>Bacillota</taxon>
        <taxon>Bacilli</taxon>
        <taxon>Bacillales</taxon>
        <taxon>Bacillaceae</taxon>
        <taxon>Bacillus</taxon>
    </lineage>
</organism>
<evidence type="ECO:0000256" key="1">
    <source>
        <dbReference type="SAM" id="MobiDB-lite"/>
    </source>
</evidence>
<dbReference type="Proteomes" id="UP001312865">
    <property type="component" value="Unassembled WGS sequence"/>
</dbReference>
<accession>A0ABU8HIE0</accession>
<gene>
    <name evidence="2" type="ORF">WAK64_17800</name>
</gene>
<evidence type="ECO:0000313" key="3">
    <source>
        <dbReference type="Proteomes" id="UP001312865"/>
    </source>
</evidence>
<name>A0ABU8HIE0_9BACI</name>
<sequence>MPNEKAKTQVKTPKGLRSKFGQGVTGTPVRFSDSRPPGMCGSGCGAATKVKK</sequence>
<keyword evidence="3" id="KW-1185">Reference proteome</keyword>
<evidence type="ECO:0008006" key="4">
    <source>
        <dbReference type="Google" id="ProtNLM"/>
    </source>
</evidence>